<comment type="caution">
    <text evidence="1">The sequence shown here is derived from an EMBL/GenBank/DDBJ whole genome shotgun (WGS) entry which is preliminary data.</text>
</comment>
<organism evidence="1">
    <name type="scientific">marine sediment metagenome</name>
    <dbReference type="NCBI Taxonomy" id="412755"/>
    <lineage>
        <taxon>unclassified sequences</taxon>
        <taxon>metagenomes</taxon>
        <taxon>ecological metagenomes</taxon>
    </lineage>
</organism>
<gene>
    <name evidence="1" type="ORF">LCGC14_2613400</name>
</gene>
<proteinExistence type="predicted"/>
<name>A0A0F9ASX9_9ZZZZ</name>
<accession>A0A0F9ASX9</accession>
<protein>
    <submittedName>
        <fullName evidence="1">Uncharacterized protein</fullName>
    </submittedName>
</protein>
<evidence type="ECO:0000313" key="1">
    <source>
        <dbReference type="EMBL" id="KKL04702.1"/>
    </source>
</evidence>
<dbReference type="EMBL" id="LAZR01044414">
    <property type="protein sequence ID" value="KKL04702.1"/>
    <property type="molecule type" value="Genomic_DNA"/>
</dbReference>
<dbReference type="AlphaFoldDB" id="A0A0F9ASX9"/>
<sequence length="74" mass="8966">MKYLKVYFLDGRKPTFFKVIKETKTHIKGYKCNLCGLRTDLFDNVPPVILCHSIIRKTVIYKRNKYHILKERKY</sequence>
<reference evidence="1" key="1">
    <citation type="journal article" date="2015" name="Nature">
        <title>Complex archaea that bridge the gap between prokaryotes and eukaryotes.</title>
        <authorList>
            <person name="Spang A."/>
            <person name="Saw J.H."/>
            <person name="Jorgensen S.L."/>
            <person name="Zaremba-Niedzwiedzka K."/>
            <person name="Martijn J."/>
            <person name="Lind A.E."/>
            <person name="van Eijk R."/>
            <person name="Schleper C."/>
            <person name="Guy L."/>
            <person name="Ettema T.J."/>
        </authorList>
    </citation>
    <scope>NUCLEOTIDE SEQUENCE</scope>
</reference>